<evidence type="ECO:0000256" key="2">
    <source>
        <dbReference type="SAM" id="SignalP"/>
    </source>
</evidence>
<protein>
    <recommendedName>
        <fullName evidence="5">Histone</fullName>
    </recommendedName>
</protein>
<feature type="chain" id="PRO_5013594408" description="Histone" evidence="2">
    <location>
        <begin position="25"/>
        <end position="139"/>
    </location>
</feature>
<dbReference type="EMBL" id="PFBM01000021">
    <property type="protein sequence ID" value="PIR82181.1"/>
    <property type="molecule type" value="Genomic_DNA"/>
</dbReference>
<gene>
    <name evidence="3" type="ORF">COU20_03410</name>
</gene>
<keyword evidence="2" id="KW-0732">Signal</keyword>
<evidence type="ECO:0008006" key="5">
    <source>
        <dbReference type="Google" id="ProtNLM"/>
    </source>
</evidence>
<evidence type="ECO:0000313" key="3">
    <source>
        <dbReference type="EMBL" id="PIR82181.1"/>
    </source>
</evidence>
<feature type="region of interest" description="Disordered" evidence="1">
    <location>
        <begin position="108"/>
        <end position="139"/>
    </location>
</feature>
<accession>A0A2H0U6X8</accession>
<name>A0A2H0U6X8_9BACT</name>
<comment type="caution">
    <text evidence="3">The sequence shown here is derived from an EMBL/GenBank/DDBJ whole genome shotgun (WGS) entry which is preliminary data.</text>
</comment>
<sequence length="139" mass="15225">MVKKRTQKAMGIGAGLAAAGAAAAAGYYFYVSKDAAKHRRVAAKWASGFKKEVVKQAKAVKNVNKTAVLAAVDKATEMYTRARKTDRADIMRAAEELKKNWQRVAQEVQAAAEKGARSARKTAKKTAKRTTRKKTAKRR</sequence>
<reference evidence="4" key="1">
    <citation type="submission" date="2017-09" db="EMBL/GenBank/DDBJ databases">
        <title>Depth-based differentiation of microbial function through sediment-hosted aquifers and enrichment of novel symbionts in the deep terrestrial subsurface.</title>
        <authorList>
            <person name="Probst A.J."/>
            <person name="Ladd B."/>
            <person name="Jarett J.K."/>
            <person name="Geller-Mcgrath D.E."/>
            <person name="Sieber C.M.K."/>
            <person name="Emerson J.B."/>
            <person name="Anantharaman K."/>
            <person name="Thomas B.C."/>
            <person name="Malmstrom R."/>
            <person name="Stieglmeier M."/>
            <person name="Klingl A."/>
            <person name="Woyke T."/>
            <person name="Ryan C.M."/>
            <person name="Banfield J.F."/>
        </authorList>
    </citation>
    <scope>NUCLEOTIDE SEQUENCE [LARGE SCALE GENOMIC DNA]</scope>
</reference>
<feature type="signal peptide" evidence="2">
    <location>
        <begin position="1"/>
        <end position="24"/>
    </location>
</feature>
<evidence type="ECO:0000313" key="4">
    <source>
        <dbReference type="Proteomes" id="UP000231379"/>
    </source>
</evidence>
<proteinExistence type="predicted"/>
<evidence type="ECO:0000256" key="1">
    <source>
        <dbReference type="SAM" id="MobiDB-lite"/>
    </source>
</evidence>
<dbReference type="AlphaFoldDB" id="A0A2H0U6X8"/>
<organism evidence="3 4">
    <name type="scientific">Candidatus Kaiserbacteria bacterium CG10_big_fil_rev_8_21_14_0_10_59_10</name>
    <dbReference type="NCBI Taxonomy" id="1974612"/>
    <lineage>
        <taxon>Bacteria</taxon>
        <taxon>Candidatus Kaiseribacteriota</taxon>
    </lineage>
</organism>
<feature type="compositionally biased region" description="Basic residues" evidence="1">
    <location>
        <begin position="117"/>
        <end position="139"/>
    </location>
</feature>
<dbReference type="Proteomes" id="UP000231379">
    <property type="component" value="Unassembled WGS sequence"/>
</dbReference>